<dbReference type="Gene3D" id="3.40.47.10">
    <property type="match status" value="1"/>
</dbReference>
<dbReference type="AlphaFoldDB" id="A0A2M7TY62"/>
<evidence type="ECO:0000313" key="3">
    <source>
        <dbReference type="EMBL" id="PIZ62764.1"/>
    </source>
</evidence>
<dbReference type="SUPFAM" id="SSF53901">
    <property type="entry name" value="Thiolase-like"/>
    <property type="match status" value="2"/>
</dbReference>
<dbReference type="InterPro" id="IPR002155">
    <property type="entry name" value="Thiolase"/>
</dbReference>
<dbReference type="NCBIfam" id="NF004720">
    <property type="entry name" value="PRK06064.1"/>
    <property type="match status" value="1"/>
</dbReference>
<evidence type="ECO:0000259" key="1">
    <source>
        <dbReference type="Pfam" id="PF00108"/>
    </source>
</evidence>
<feature type="domain" description="Thiolase C-terminal" evidence="2">
    <location>
        <begin position="237"/>
        <end position="381"/>
    </location>
</feature>
<name>A0A2M7TY62_9BACT</name>
<dbReference type="EMBL" id="PFOB01000045">
    <property type="protein sequence ID" value="PIZ62764.1"/>
    <property type="molecule type" value="Genomic_DNA"/>
</dbReference>
<evidence type="ECO:0000313" key="4">
    <source>
        <dbReference type="Proteomes" id="UP000228503"/>
    </source>
</evidence>
<accession>A0A2M7TY62</accession>
<dbReference type="Pfam" id="PF22691">
    <property type="entry name" value="Thiolase_C_1"/>
    <property type="match status" value="1"/>
</dbReference>
<keyword evidence="3" id="KW-0012">Acyltransferase</keyword>
<proteinExistence type="predicted"/>
<dbReference type="PIRSF" id="PIRSF000429">
    <property type="entry name" value="Ac-CoA_Ac_transf"/>
    <property type="match status" value="1"/>
</dbReference>
<evidence type="ECO:0000259" key="2">
    <source>
        <dbReference type="Pfam" id="PF22691"/>
    </source>
</evidence>
<dbReference type="Pfam" id="PF00108">
    <property type="entry name" value="Thiolase_N"/>
    <property type="match status" value="1"/>
</dbReference>
<dbReference type="Proteomes" id="UP000228503">
    <property type="component" value="Unassembled WGS sequence"/>
</dbReference>
<reference evidence="4" key="1">
    <citation type="submission" date="2017-09" db="EMBL/GenBank/DDBJ databases">
        <title>Depth-based differentiation of microbial function through sediment-hosted aquifers and enrichment of novel symbionts in the deep terrestrial subsurface.</title>
        <authorList>
            <person name="Probst A.J."/>
            <person name="Ladd B."/>
            <person name="Jarett J.K."/>
            <person name="Geller-Mcgrath D.E."/>
            <person name="Sieber C.M.K."/>
            <person name="Emerson J.B."/>
            <person name="Anantharaman K."/>
            <person name="Thomas B.C."/>
            <person name="Malmstrom R."/>
            <person name="Stieglmeier M."/>
            <person name="Klingl A."/>
            <person name="Woyke T."/>
            <person name="Ryan C.M."/>
            <person name="Banfield J.F."/>
        </authorList>
    </citation>
    <scope>NUCLEOTIDE SEQUENCE [LARGE SCALE GENOMIC DNA]</scope>
</reference>
<comment type="caution">
    <text evidence="3">The sequence shown here is derived from an EMBL/GenBank/DDBJ whole genome shotgun (WGS) entry which is preliminary data.</text>
</comment>
<dbReference type="PANTHER" id="PTHR42870:SF1">
    <property type="entry name" value="NON-SPECIFIC LIPID-TRANSFER PROTEIN-LIKE 2"/>
    <property type="match status" value="1"/>
</dbReference>
<dbReference type="InterPro" id="IPR055140">
    <property type="entry name" value="Thiolase_C_2"/>
</dbReference>
<sequence length="382" mass="41280">MSSIIGYYSTPFGELWDKSLDDLFLEAATGIMNDLQIEMKQIDAIFFGNMLGGVVEKQLLLSAHLSELLDVNIPIYRTEAACASGGMAFHTAHEYLKSNPNKTVLVLGAEKMTDITASEITEALATAASHKEQSVGLTFPGVYALMAQVYLNKYGYNEEHLAAISVKNHAHGVLNDKAHFRRYVTIDNVLESPYVAYPLKVLDSSPISDGATALVMTNDSQMVQNRKSVTVLSSETATDTISIAKRKRLDEVESTKVAGNNAFLKAKINRTDIDVMEVHDCFSIAEILALEDLGFWKKGQGGRLAQEMVTHRDSGNNTIVNTSGGLKAAGHPVGSTGIKQIGEVYLQLTRQAQERQVKNASYGLAHNVGGSGGVAVVSILGI</sequence>
<protein>
    <submittedName>
        <fullName evidence="3">Acetyl-CoA acetyltransferase</fullName>
        <ecNumber evidence="3">2.3.1.9</ecNumber>
    </submittedName>
</protein>
<dbReference type="PANTHER" id="PTHR42870">
    <property type="entry name" value="ACETYL-COA C-ACETYLTRANSFERASE"/>
    <property type="match status" value="1"/>
</dbReference>
<organism evidence="3 4">
    <name type="scientific">Candidatus Roizmanbacteria bacterium CG_4_10_14_0_2_um_filter_39_13</name>
    <dbReference type="NCBI Taxonomy" id="1974825"/>
    <lineage>
        <taxon>Bacteria</taxon>
        <taxon>Candidatus Roizmaniibacteriota</taxon>
    </lineage>
</organism>
<gene>
    <name evidence="3" type="ORF">COY16_03545</name>
</gene>
<dbReference type="InterPro" id="IPR016039">
    <property type="entry name" value="Thiolase-like"/>
</dbReference>
<dbReference type="InterPro" id="IPR020616">
    <property type="entry name" value="Thiolase_N"/>
</dbReference>
<feature type="domain" description="Thiolase N-terminal" evidence="1">
    <location>
        <begin position="4"/>
        <end position="219"/>
    </location>
</feature>
<dbReference type="EC" id="2.3.1.9" evidence="3"/>
<keyword evidence="3" id="KW-0808">Transferase</keyword>
<dbReference type="GO" id="GO:0003985">
    <property type="term" value="F:acetyl-CoA C-acetyltransferase activity"/>
    <property type="evidence" value="ECO:0007669"/>
    <property type="project" value="UniProtKB-EC"/>
</dbReference>
<dbReference type="CDD" id="cd00829">
    <property type="entry name" value="SCP-x_thiolase"/>
    <property type="match status" value="1"/>
</dbReference>